<keyword evidence="8 16" id="KW-0812">Transmembrane</keyword>
<comment type="caution">
    <text evidence="18">The sequence shown here is derived from an EMBL/GenBank/DDBJ whole genome shotgun (WGS) entry which is preliminary data.</text>
</comment>
<evidence type="ECO:0000256" key="6">
    <source>
        <dbReference type="ARBA" id="ARBA00022528"/>
    </source>
</evidence>
<dbReference type="GO" id="GO:0005764">
    <property type="term" value="C:lysosome"/>
    <property type="evidence" value="ECO:0007669"/>
    <property type="project" value="UniProtKB-SubCell"/>
</dbReference>
<keyword evidence="11 16" id="KW-1133">Transmembrane helix</keyword>
<feature type="transmembrane region" description="Helical" evidence="16">
    <location>
        <begin position="38"/>
        <end position="60"/>
    </location>
</feature>
<dbReference type="PANTHER" id="PTHR47377">
    <property type="entry name" value="RHODANESE-LIKE DOMAIN-CONTAINING PROTEIN 4, CHLOROPLASTIC"/>
    <property type="match status" value="1"/>
</dbReference>
<dbReference type="Proteomes" id="UP000323000">
    <property type="component" value="Chromosome 4"/>
</dbReference>
<evidence type="ECO:0000256" key="15">
    <source>
        <dbReference type="SAM" id="MobiDB-lite"/>
    </source>
</evidence>
<evidence type="ECO:0000256" key="3">
    <source>
        <dbReference type="ARBA" id="ARBA00004371"/>
    </source>
</evidence>
<dbReference type="GO" id="GO:0008061">
    <property type="term" value="F:chitin binding"/>
    <property type="evidence" value="ECO:0007669"/>
    <property type="project" value="InterPro"/>
</dbReference>
<evidence type="ECO:0000256" key="16">
    <source>
        <dbReference type="SAM" id="Phobius"/>
    </source>
</evidence>
<dbReference type="InterPro" id="IPR017853">
    <property type="entry name" value="GH"/>
</dbReference>
<accession>A0A5C7I241</accession>
<keyword evidence="19" id="KW-1185">Reference proteome</keyword>
<dbReference type="Gene3D" id="3.10.50.10">
    <property type="match status" value="1"/>
</dbReference>
<dbReference type="AlphaFoldDB" id="A0A5C7I241"/>
<dbReference type="PROSITE" id="PS51910">
    <property type="entry name" value="GH18_2"/>
    <property type="match status" value="1"/>
</dbReference>
<keyword evidence="13" id="KW-0458">Lysosome</keyword>
<name>A0A5C7I241_9ROSI</name>
<evidence type="ECO:0000256" key="2">
    <source>
        <dbReference type="ARBA" id="ARBA00004370"/>
    </source>
</evidence>
<dbReference type="SUPFAM" id="SSF52821">
    <property type="entry name" value="Rhodanese/Cell cycle control phosphatase"/>
    <property type="match status" value="1"/>
</dbReference>
<evidence type="ECO:0000256" key="13">
    <source>
        <dbReference type="ARBA" id="ARBA00023228"/>
    </source>
</evidence>
<evidence type="ECO:0000256" key="9">
    <source>
        <dbReference type="ARBA" id="ARBA00022729"/>
    </source>
</evidence>
<feature type="compositionally biased region" description="Low complexity" evidence="15">
    <location>
        <begin position="810"/>
        <end position="821"/>
    </location>
</feature>
<dbReference type="CDD" id="cd02876">
    <property type="entry name" value="GH18_SI-CLP"/>
    <property type="match status" value="1"/>
</dbReference>
<keyword evidence="12 16" id="KW-0472">Membrane</keyword>
<feature type="compositionally biased region" description="Pro residues" evidence="15">
    <location>
        <begin position="851"/>
        <end position="875"/>
    </location>
</feature>
<evidence type="ECO:0000256" key="5">
    <source>
        <dbReference type="ARBA" id="ARBA00022525"/>
    </source>
</evidence>
<keyword evidence="7" id="KW-0934">Plastid</keyword>
<gene>
    <name evidence="18" type="ORF">EZV62_010003</name>
</gene>
<evidence type="ECO:0000256" key="11">
    <source>
        <dbReference type="ARBA" id="ARBA00022989"/>
    </source>
</evidence>
<feature type="domain" description="GH18" evidence="17">
    <location>
        <begin position="106"/>
        <end position="444"/>
    </location>
</feature>
<dbReference type="OrthoDB" id="10254444at2759"/>
<evidence type="ECO:0000256" key="4">
    <source>
        <dbReference type="ARBA" id="ARBA00004613"/>
    </source>
</evidence>
<dbReference type="GO" id="GO:0005576">
    <property type="term" value="C:extracellular region"/>
    <property type="evidence" value="ECO:0007669"/>
    <property type="project" value="UniProtKB-SubCell"/>
</dbReference>
<dbReference type="Gene3D" id="3.40.250.10">
    <property type="entry name" value="Rhodanese-like domain"/>
    <property type="match status" value="1"/>
</dbReference>
<keyword evidence="6" id="KW-0150">Chloroplast</keyword>
<evidence type="ECO:0000256" key="14">
    <source>
        <dbReference type="ARBA" id="ARBA00040976"/>
    </source>
</evidence>
<evidence type="ECO:0000256" key="12">
    <source>
        <dbReference type="ARBA" id="ARBA00023136"/>
    </source>
</evidence>
<dbReference type="InterPro" id="IPR029070">
    <property type="entry name" value="Chitinase_insertion_sf"/>
</dbReference>
<evidence type="ECO:0000256" key="7">
    <source>
        <dbReference type="ARBA" id="ARBA00022640"/>
    </source>
</evidence>
<feature type="region of interest" description="Disordered" evidence="15">
    <location>
        <begin position="1"/>
        <end position="29"/>
    </location>
</feature>
<dbReference type="InterPro" id="IPR044240">
    <property type="entry name" value="STR4-like"/>
</dbReference>
<evidence type="ECO:0000256" key="10">
    <source>
        <dbReference type="ARBA" id="ARBA00022946"/>
    </source>
</evidence>
<keyword evidence="9" id="KW-0732">Signal</keyword>
<protein>
    <recommendedName>
        <fullName evidence="14">Chitinase domain-containing protein 1</fullName>
    </recommendedName>
</protein>
<dbReference type="FunFam" id="3.40.250.10:FF:000044">
    <property type="entry name" value="Rhodanese-like domain-containing protein 4, chloroplastic"/>
    <property type="match status" value="1"/>
</dbReference>
<feature type="compositionally biased region" description="Basic and acidic residues" evidence="15">
    <location>
        <begin position="13"/>
        <end position="29"/>
    </location>
</feature>
<dbReference type="SMART" id="SM00636">
    <property type="entry name" value="Glyco_18"/>
    <property type="match status" value="1"/>
</dbReference>
<sequence>MVRKRERRVPPSSERRKDPFETATRVDRTGDSASDRKLVTSFVLLCIVVIPAVSVLFYYVKNTPHANHTVSQENQRGLIKTDVTYQEILTEHTKVSENASHRHYTYPILAYITPWNSKGYEMAKRFNNKFTHLSPVWYDLKSQGNSLVLEGRHNADTGWISALRKSGEALVLPRVVLEAFPKELLRKKKLRDKAIDLILTECQEMEYDGIVLESWSRWAAYGVLHDPDMRIMALEFIKQLGHALHSVPSVRNSKQQHLQLVYVIGPPQSEKLQAHDFGPHDLQSLSAAVDGFSLMTYDFSGPHKPGPNAPLQWIRLTLQFLLGIRNSAAKSVAQKIFLGINFYGNDFLLSEGEGGGGAITGRDYLNLLEKHRPEFQWEKNSGEHYFVYSDDNDDKHAVFYPSLMSVSMRLDEARQWGIGISIWEIGQAAGLTPLSVLCDIRTEPRKIPSLPTTSLHKLSSSSASFTTYPPTTLRECLTRSVHGGLMLFSSVLAPGLAKALTYEEALQQAAGSITSDFDANGFLDSVIAFGTENPAIIAGGVTILAVPLVLSQLLKNAKPWGVESAKSVYAKLGEDGSAQLLDIRAPVEFRQVGSPDVKGLGKKPVSIVYNGEDKPGFLKKLSLKFKEPDNTTLFILDKLTYDVNVAKSVMKARFDGNSELVAELVTVNGFKAAYAIKDGAEGPQGWVSSGLPWIPPKKALSLDLSSLTETISDAIGDGSDGLSVALGVAAATGLGLLAFTEIETILQLLGSAALVQVVSKKLLFAQDRKETLEQVNEFLNTKVAPKELVDDVKQIGKALLPLPVTSNALPAPVEASPEPASTDSTVQKAEAAPQINSVPKPEVKAESHPGIPRPLSPYPSYPDFKPPTSPTPSQP</sequence>
<evidence type="ECO:0000256" key="8">
    <source>
        <dbReference type="ARBA" id="ARBA00022692"/>
    </source>
</evidence>
<dbReference type="InterPro" id="IPR001223">
    <property type="entry name" value="Glyco_hydro18_cat"/>
</dbReference>
<dbReference type="GO" id="GO:0009535">
    <property type="term" value="C:chloroplast thylakoid membrane"/>
    <property type="evidence" value="ECO:0007669"/>
    <property type="project" value="UniProtKB-ARBA"/>
</dbReference>
<proteinExistence type="predicted"/>
<feature type="region of interest" description="Disordered" evidence="15">
    <location>
        <begin position="810"/>
        <end position="875"/>
    </location>
</feature>
<comment type="subcellular location">
    <subcellularLocation>
        <location evidence="3">Lysosome</location>
    </subcellularLocation>
    <subcellularLocation>
        <location evidence="2">Membrane</location>
    </subcellularLocation>
    <subcellularLocation>
        <location evidence="1">Plastid</location>
        <location evidence="1">Chloroplast</location>
    </subcellularLocation>
    <subcellularLocation>
        <location evidence="4">Secreted</location>
    </subcellularLocation>
</comment>
<dbReference type="PANTHER" id="PTHR47377:SF1">
    <property type="entry name" value="RHODANESE-LIKE DOMAIN-CONTAINING PROTEIN 4, CHLOROPLASTIC"/>
    <property type="match status" value="1"/>
</dbReference>
<evidence type="ECO:0000259" key="17">
    <source>
        <dbReference type="PROSITE" id="PS51910"/>
    </source>
</evidence>
<dbReference type="Gene3D" id="3.20.20.80">
    <property type="entry name" value="Glycosidases"/>
    <property type="match status" value="1"/>
</dbReference>
<evidence type="ECO:0000313" key="19">
    <source>
        <dbReference type="Proteomes" id="UP000323000"/>
    </source>
</evidence>
<dbReference type="SUPFAM" id="SSF51445">
    <property type="entry name" value="(Trans)glycosidases"/>
    <property type="match status" value="1"/>
</dbReference>
<dbReference type="InterPro" id="IPR011583">
    <property type="entry name" value="Chitinase_II/V-like_cat"/>
</dbReference>
<dbReference type="FunFam" id="3.10.50.10:FF:000002">
    <property type="entry name" value="Chitinase domain-containing protein 1"/>
    <property type="match status" value="1"/>
</dbReference>
<dbReference type="EMBL" id="VAHF01000004">
    <property type="protein sequence ID" value="TXG63009.1"/>
    <property type="molecule type" value="Genomic_DNA"/>
</dbReference>
<evidence type="ECO:0000256" key="1">
    <source>
        <dbReference type="ARBA" id="ARBA00004229"/>
    </source>
</evidence>
<evidence type="ECO:0000313" key="18">
    <source>
        <dbReference type="EMBL" id="TXG63009.1"/>
    </source>
</evidence>
<organism evidence="18 19">
    <name type="scientific">Acer yangbiense</name>
    <dbReference type="NCBI Taxonomy" id="1000413"/>
    <lineage>
        <taxon>Eukaryota</taxon>
        <taxon>Viridiplantae</taxon>
        <taxon>Streptophyta</taxon>
        <taxon>Embryophyta</taxon>
        <taxon>Tracheophyta</taxon>
        <taxon>Spermatophyta</taxon>
        <taxon>Magnoliopsida</taxon>
        <taxon>eudicotyledons</taxon>
        <taxon>Gunneridae</taxon>
        <taxon>Pentapetalae</taxon>
        <taxon>rosids</taxon>
        <taxon>malvids</taxon>
        <taxon>Sapindales</taxon>
        <taxon>Sapindaceae</taxon>
        <taxon>Hippocastanoideae</taxon>
        <taxon>Acereae</taxon>
        <taxon>Acer</taxon>
    </lineage>
</organism>
<dbReference type="InterPro" id="IPR036873">
    <property type="entry name" value="Rhodanese-like_dom_sf"/>
</dbReference>
<reference evidence="19" key="1">
    <citation type="journal article" date="2019" name="Gigascience">
        <title>De novo genome assembly of the endangered Acer yangbiense, a plant species with extremely small populations endemic to Yunnan Province, China.</title>
        <authorList>
            <person name="Yang J."/>
            <person name="Wariss H.M."/>
            <person name="Tao L."/>
            <person name="Zhang R."/>
            <person name="Yun Q."/>
            <person name="Hollingsworth P."/>
            <person name="Dao Z."/>
            <person name="Luo G."/>
            <person name="Guo H."/>
            <person name="Ma Y."/>
            <person name="Sun W."/>
        </authorList>
    </citation>
    <scope>NUCLEOTIDE SEQUENCE [LARGE SCALE GENOMIC DNA]</scope>
    <source>
        <strain evidence="19">cv. Malutang</strain>
    </source>
</reference>
<dbReference type="Pfam" id="PF00704">
    <property type="entry name" value="Glyco_hydro_18"/>
    <property type="match status" value="1"/>
</dbReference>
<keyword evidence="5" id="KW-0964">Secreted</keyword>
<keyword evidence="10" id="KW-0809">Transit peptide</keyword>
<dbReference type="GO" id="GO:0005975">
    <property type="term" value="P:carbohydrate metabolic process"/>
    <property type="evidence" value="ECO:0007669"/>
    <property type="project" value="InterPro"/>
</dbReference>
<dbReference type="FunFam" id="3.20.20.80:FF:000028">
    <property type="entry name" value="Chitinase domain-containing protein 1"/>
    <property type="match status" value="1"/>
</dbReference>